<dbReference type="EMBL" id="CP061800">
    <property type="protein sequence ID" value="QTA84422.1"/>
    <property type="molecule type" value="Genomic_DNA"/>
</dbReference>
<feature type="domain" description="DUF4384" evidence="1">
    <location>
        <begin position="90"/>
        <end position="152"/>
    </location>
</feature>
<dbReference type="KEGG" id="dmm:dnm_004180"/>
<proteinExistence type="predicted"/>
<evidence type="ECO:0000313" key="3">
    <source>
        <dbReference type="Proteomes" id="UP000663722"/>
    </source>
</evidence>
<sequence>MISKSFANRFLIIGWICTWFITACAGELDKKKLESDTSLRAISGVRYPKKEFAEAVKPQVHLKIFKMVGKNKIAEVMDGDVLTENDRYLVVFKAETSAYVYIFQTDRTGKMIEIFPNPNINEIGNPVISGREYRIPSSNHLFGLGPNRGKKLFVLLGYEKELRSPKKICRKVMSCSHRGIAGTRDFNIKGLLVKKLQIMHK</sequence>
<evidence type="ECO:0000259" key="1">
    <source>
        <dbReference type="Pfam" id="PF14326"/>
    </source>
</evidence>
<keyword evidence="3" id="KW-1185">Reference proteome</keyword>
<reference evidence="2" key="1">
    <citation type="journal article" date="2021" name="Microb. Physiol.">
        <title>Proteogenomic Insights into the Physiology of Marine, Sulfate-Reducing, Filamentous Desulfonema limicola and Desulfonema magnum.</title>
        <authorList>
            <person name="Schnaars V."/>
            <person name="Wohlbrand L."/>
            <person name="Scheve S."/>
            <person name="Hinrichs C."/>
            <person name="Reinhardt R."/>
            <person name="Rabus R."/>
        </authorList>
    </citation>
    <scope>NUCLEOTIDE SEQUENCE</scope>
    <source>
        <strain evidence="2">4be13</strain>
    </source>
</reference>
<dbReference type="RefSeq" id="WP_207680913.1">
    <property type="nucleotide sequence ID" value="NZ_CP061800.1"/>
</dbReference>
<organism evidence="2 3">
    <name type="scientific">Desulfonema magnum</name>
    <dbReference type="NCBI Taxonomy" id="45655"/>
    <lineage>
        <taxon>Bacteria</taxon>
        <taxon>Pseudomonadati</taxon>
        <taxon>Thermodesulfobacteriota</taxon>
        <taxon>Desulfobacteria</taxon>
        <taxon>Desulfobacterales</taxon>
        <taxon>Desulfococcaceae</taxon>
        <taxon>Desulfonema</taxon>
    </lineage>
</organism>
<evidence type="ECO:0000313" key="2">
    <source>
        <dbReference type="EMBL" id="QTA84422.1"/>
    </source>
</evidence>
<dbReference type="Proteomes" id="UP000663722">
    <property type="component" value="Chromosome"/>
</dbReference>
<accession>A0A975BFF3</accession>
<dbReference type="PROSITE" id="PS51257">
    <property type="entry name" value="PROKAR_LIPOPROTEIN"/>
    <property type="match status" value="1"/>
</dbReference>
<dbReference type="InterPro" id="IPR025493">
    <property type="entry name" value="DUF4384"/>
</dbReference>
<dbReference type="AlphaFoldDB" id="A0A975BFF3"/>
<name>A0A975BFF3_9BACT</name>
<protein>
    <submittedName>
        <fullName evidence="2">DUF4384</fullName>
    </submittedName>
</protein>
<dbReference type="Pfam" id="PF14326">
    <property type="entry name" value="DUF4384"/>
    <property type="match status" value="1"/>
</dbReference>
<gene>
    <name evidence="2" type="ORF">dnm_004180</name>
</gene>